<protein>
    <recommendedName>
        <fullName evidence="4">DUF2987 domain-containing protein</fullName>
    </recommendedName>
</protein>
<evidence type="ECO:0008006" key="4">
    <source>
        <dbReference type="Google" id="ProtNLM"/>
    </source>
</evidence>
<evidence type="ECO:0000313" key="3">
    <source>
        <dbReference type="Proteomes" id="UP000175989"/>
    </source>
</evidence>
<feature type="chain" id="PRO_5009206633" description="DUF2987 domain-containing protein" evidence="1">
    <location>
        <begin position="22"/>
        <end position="221"/>
    </location>
</feature>
<reference evidence="3" key="1">
    <citation type="journal article" date="2016" name="Front. Microbiol.">
        <title>Molecular Keys to the Janthinobacterium and Duganella spp. Interaction with the Plant Pathogen Fusarium graminearum.</title>
        <authorList>
            <person name="Haack F.S."/>
            <person name="Poehlein A."/>
            <person name="Kroger C."/>
            <person name="Voigt C.A."/>
            <person name="Piepenbring M."/>
            <person name="Bode H.B."/>
            <person name="Daniel R."/>
            <person name="Schafer W."/>
            <person name="Streit W.R."/>
        </authorList>
    </citation>
    <scope>NUCLEOTIDE SEQUENCE [LARGE SCALE GENOMIC DNA]</scope>
    <source>
        <strain evidence="3">T54</strain>
    </source>
</reference>
<dbReference type="AlphaFoldDB" id="A0A1E7W986"/>
<name>A0A1E7W986_9BURK</name>
<dbReference type="Proteomes" id="UP000175989">
    <property type="component" value="Unassembled WGS sequence"/>
</dbReference>
<sequence>MKKFALLSLLALSAIALPSHAAEREWANYKSMVEGLRIDRFYAVPAAERDKIKLYISVRPVNKDIKPQDVVLVVVSGAERQPLPPLTPDYRLDFGAPNPRWMDGATRIVTTMADGEKSAIGYEGLVVLPAGLQWNYATIMGSVGQMNNAIKNMAGAMRWFAPSVDVVVFKFAKPATLKVGATEYKTNARNMIILKPDAALMKANPLMVVSERPLEAELRDE</sequence>
<dbReference type="RefSeq" id="WP_070251666.1">
    <property type="nucleotide sequence ID" value="NZ_LROM01000143.1"/>
</dbReference>
<proteinExistence type="predicted"/>
<keyword evidence="3" id="KW-1185">Reference proteome</keyword>
<evidence type="ECO:0000256" key="1">
    <source>
        <dbReference type="SAM" id="SignalP"/>
    </source>
</evidence>
<accession>A0A1E7W986</accession>
<keyword evidence="1" id="KW-0732">Signal</keyword>
<feature type="signal peptide" evidence="1">
    <location>
        <begin position="1"/>
        <end position="21"/>
    </location>
</feature>
<evidence type="ECO:0000313" key="2">
    <source>
        <dbReference type="EMBL" id="OEZ92939.1"/>
    </source>
</evidence>
<organism evidence="2 3">
    <name type="scientific">Duganella phyllosphaerae</name>
    <dbReference type="NCBI Taxonomy" id="762836"/>
    <lineage>
        <taxon>Bacteria</taxon>
        <taxon>Pseudomonadati</taxon>
        <taxon>Pseudomonadota</taxon>
        <taxon>Betaproteobacteria</taxon>
        <taxon>Burkholderiales</taxon>
        <taxon>Oxalobacteraceae</taxon>
        <taxon>Telluria group</taxon>
        <taxon>Duganella</taxon>
    </lineage>
</organism>
<gene>
    <name evidence="2" type="ORF">DUPY_47810</name>
</gene>
<dbReference type="OrthoDB" id="8750652at2"/>
<dbReference type="EMBL" id="LROM01000143">
    <property type="protein sequence ID" value="OEZ92939.1"/>
    <property type="molecule type" value="Genomic_DNA"/>
</dbReference>
<comment type="caution">
    <text evidence="2">The sequence shown here is derived from an EMBL/GenBank/DDBJ whole genome shotgun (WGS) entry which is preliminary data.</text>
</comment>